<feature type="domain" description="CMP/dCMP-type deaminase" evidence="1">
    <location>
        <begin position="1"/>
        <end position="116"/>
    </location>
</feature>
<dbReference type="Proteomes" id="UP000178534">
    <property type="component" value="Unassembled WGS sequence"/>
</dbReference>
<dbReference type="SUPFAM" id="SSF53927">
    <property type="entry name" value="Cytidine deaminase-like"/>
    <property type="match status" value="1"/>
</dbReference>
<dbReference type="PANTHER" id="PTHR11079:SF161">
    <property type="entry name" value="CMP_DCMP-TYPE DEAMINASE DOMAIN-CONTAINING PROTEIN"/>
    <property type="match status" value="1"/>
</dbReference>
<dbReference type="Pfam" id="PF00383">
    <property type="entry name" value="dCMP_cyt_deam_1"/>
    <property type="match status" value="1"/>
</dbReference>
<sequence>MKKAIEEAKNSASLDQYALGAVVVNSNGEIIAVEHTTLHENNDPTCHAEVNAIRSACLKNESRYLPGCWLYTTLEPCPMCTGTAIWAKMEGIVFGASKEDAQNFAKTLQDHKFTWRQIDISSKDIIEKGDPKVELIEKFMQSECRELFNFAKTKSK</sequence>
<dbReference type="GO" id="GO:0047974">
    <property type="term" value="F:guanosine deaminase activity"/>
    <property type="evidence" value="ECO:0007669"/>
    <property type="project" value="TreeGrafter"/>
</dbReference>
<dbReference type="Gene3D" id="3.40.140.10">
    <property type="entry name" value="Cytidine Deaminase, domain 2"/>
    <property type="match status" value="1"/>
</dbReference>
<dbReference type="CDD" id="cd01285">
    <property type="entry name" value="nucleoside_deaminase"/>
    <property type="match status" value="1"/>
</dbReference>
<reference evidence="2 3" key="1">
    <citation type="journal article" date="2016" name="Nat. Commun.">
        <title>Thousands of microbial genomes shed light on interconnected biogeochemical processes in an aquifer system.</title>
        <authorList>
            <person name="Anantharaman K."/>
            <person name="Brown C.T."/>
            <person name="Hug L.A."/>
            <person name="Sharon I."/>
            <person name="Castelle C.J."/>
            <person name="Probst A.J."/>
            <person name="Thomas B.C."/>
            <person name="Singh A."/>
            <person name="Wilkins M.J."/>
            <person name="Karaoz U."/>
            <person name="Brodie E.L."/>
            <person name="Williams K.H."/>
            <person name="Hubbard S.S."/>
            <person name="Banfield J.F."/>
        </authorList>
    </citation>
    <scope>NUCLEOTIDE SEQUENCE [LARGE SCALE GENOMIC DNA]</scope>
</reference>
<evidence type="ECO:0000313" key="3">
    <source>
        <dbReference type="Proteomes" id="UP000178534"/>
    </source>
</evidence>
<dbReference type="InterPro" id="IPR016193">
    <property type="entry name" value="Cytidine_deaminase-like"/>
</dbReference>
<dbReference type="AlphaFoldDB" id="A0A1G2DDK0"/>
<proteinExistence type="predicted"/>
<comment type="caution">
    <text evidence="2">The sequence shown here is derived from an EMBL/GenBank/DDBJ whole genome shotgun (WGS) entry which is preliminary data.</text>
</comment>
<dbReference type="EMBL" id="MHLP01000033">
    <property type="protein sequence ID" value="OGZ11714.1"/>
    <property type="molecule type" value="Genomic_DNA"/>
</dbReference>
<dbReference type="GO" id="GO:0006152">
    <property type="term" value="P:purine nucleoside catabolic process"/>
    <property type="evidence" value="ECO:0007669"/>
    <property type="project" value="TreeGrafter"/>
</dbReference>
<dbReference type="STRING" id="1798665.A2942_04945"/>
<evidence type="ECO:0000313" key="2">
    <source>
        <dbReference type="EMBL" id="OGZ11714.1"/>
    </source>
</evidence>
<dbReference type="PANTHER" id="PTHR11079">
    <property type="entry name" value="CYTOSINE DEAMINASE FAMILY MEMBER"/>
    <property type="match status" value="1"/>
</dbReference>
<gene>
    <name evidence="2" type="ORF">A2942_04945</name>
</gene>
<dbReference type="InterPro" id="IPR002125">
    <property type="entry name" value="CMP_dCMP_dom"/>
</dbReference>
<dbReference type="PROSITE" id="PS51747">
    <property type="entry name" value="CYT_DCMP_DEAMINASES_2"/>
    <property type="match status" value="1"/>
</dbReference>
<name>A0A1G2DDK0_9BACT</name>
<evidence type="ECO:0000259" key="1">
    <source>
        <dbReference type="PROSITE" id="PS51747"/>
    </source>
</evidence>
<protein>
    <recommendedName>
        <fullName evidence="1">CMP/dCMP-type deaminase domain-containing protein</fullName>
    </recommendedName>
</protein>
<accession>A0A1G2DDK0</accession>
<organism evidence="2 3">
    <name type="scientific">Candidatus Lloydbacteria bacterium RIFCSPLOWO2_01_FULL_50_20</name>
    <dbReference type="NCBI Taxonomy" id="1798665"/>
    <lineage>
        <taxon>Bacteria</taxon>
        <taxon>Candidatus Lloydiibacteriota</taxon>
    </lineage>
</organism>